<proteinExistence type="predicted"/>
<reference evidence="1 2" key="1">
    <citation type="submission" date="2019-10" db="EMBL/GenBank/DDBJ databases">
        <title>Cognatihalovulum marinum gen. nov. sp. nov., a new member of the family Rhodobacteraceae isolated from deep seawater of the Northwest Indian Ocean.</title>
        <authorList>
            <person name="Ruan C."/>
            <person name="Wang J."/>
            <person name="Zheng X."/>
            <person name="Song L."/>
            <person name="Zhu Y."/>
            <person name="Huang Y."/>
            <person name="Lu Z."/>
            <person name="Du W."/>
            <person name="Huang L."/>
            <person name="Dai X."/>
        </authorList>
    </citation>
    <scope>NUCLEOTIDE SEQUENCE [LARGE SCALE GENOMIC DNA]</scope>
    <source>
        <strain evidence="1 2">2CG4</strain>
    </source>
</reference>
<comment type="caution">
    <text evidence="1">The sequence shown here is derived from an EMBL/GenBank/DDBJ whole genome shotgun (WGS) entry which is preliminary data.</text>
</comment>
<dbReference type="RefSeq" id="WP_154449449.1">
    <property type="nucleotide sequence ID" value="NZ_WIND01000033.1"/>
</dbReference>
<gene>
    <name evidence="1" type="ORF">GE300_20870</name>
</gene>
<organism evidence="1 2">
    <name type="scientific">Halovulum marinum</name>
    <dbReference type="NCBI Taxonomy" id="2662447"/>
    <lineage>
        <taxon>Bacteria</taxon>
        <taxon>Pseudomonadati</taxon>
        <taxon>Pseudomonadota</taxon>
        <taxon>Alphaproteobacteria</taxon>
        <taxon>Rhodobacterales</taxon>
        <taxon>Paracoccaceae</taxon>
        <taxon>Halovulum</taxon>
    </lineage>
</organism>
<name>A0A6L5Z605_9RHOB</name>
<dbReference type="Proteomes" id="UP000474957">
    <property type="component" value="Unassembled WGS sequence"/>
</dbReference>
<accession>A0A6L5Z605</accession>
<keyword evidence="2" id="KW-1185">Reference proteome</keyword>
<dbReference type="AlphaFoldDB" id="A0A6L5Z605"/>
<dbReference type="EMBL" id="WIND01000033">
    <property type="protein sequence ID" value="MSU92011.1"/>
    <property type="molecule type" value="Genomic_DNA"/>
</dbReference>
<sequence length="316" mass="35124">MDWSQLKIADLDLLLAVCGYESRATFVAEEVYGNVTQTVILDYGARSGLAYDANRAKFDKMKNRIFLSLDGDYISRLQSIIQENAKLKPENERITVLFDVSCSSRRLMSKVLLSLDKTLRGRLDLKCTYAVSKYYEPPIDELPSHISEPVVGELSGWSNDLAQPPCAIIGLGFEPGRAIGCLDYLEIPEVRLFQPFGPDPRFIDAVETANQQLIEDAGHRHLLPYSIMEPIDTYLKLESMVYGLLDKFRPVLIPLGPKIFSATCIILAIRNAPQICVWRTSSGSLAQPLDIETDGNVAVFNVGAIHAKSIEPLSKA</sequence>
<evidence type="ECO:0000313" key="1">
    <source>
        <dbReference type="EMBL" id="MSU92011.1"/>
    </source>
</evidence>
<protein>
    <submittedName>
        <fullName evidence="1">Uncharacterized protein</fullName>
    </submittedName>
</protein>
<evidence type="ECO:0000313" key="2">
    <source>
        <dbReference type="Proteomes" id="UP000474957"/>
    </source>
</evidence>